<dbReference type="Gene3D" id="2.60.120.330">
    <property type="entry name" value="B-lactam Antibiotic, Isopenicillin N Synthase, Chain"/>
    <property type="match status" value="1"/>
</dbReference>
<protein>
    <submittedName>
        <fullName evidence="5">Aspartate beta-hydroxylase</fullName>
    </submittedName>
</protein>
<dbReference type="GO" id="GO:0016020">
    <property type="term" value="C:membrane"/>
    <property type="evidence" value="ECO:0007669"/>
    <property type="project" value="TreeGrafter"/>
</dbReference>
<dbReference type="SUPFAM" id="SSF51197">
    <property type="entry name" value="Clavaminate synthase-like"/>
    <property type="match status" value="1"/>
</dbReference>
<sequence>MVPRPMNKPTDVMAATFHGQALAALERGDVASAEQAFRHQLEARPGDAEAWRFLAAREHARGNTAGAIEQLQQARRSDPRDPATLHQLGEMQMLAGDLQGAAESLRAGLALAPGMFVARLRLGVVLEQLQQSHAAMLAYLNAIDAAQAQGRWLSDATTAAGLREAVKHATRYVAAHRRAVFDAAMEPLRQRYGRAELTRVDACLAIYLGERITASPDPRQRPTFLYFPDLPSRPFYPRERFPAHARLEAATEAIREELHAVLAQARDELVPFLGAPAGEAAAAGLLGSSGTQPPAWDAFFFHRHGVRHDSECVRCPRTSTWLDSMALVRIRDHAPEALFSILRPGTHILPHRGVTNTRLVTHLPLVVPPDCALRVGGETHAWQEGRCVTFDDTFEHEAWNHSDRDRVVLIMDSWNPDLSEVEQAAVADLVAAIGDFNRCSENSASARTGEPA</sequence>
<dbReference type="PANTHER" id="PTHR46332">
    <property type="entry name" value="ASPARTATE BETA-HYDROXYLASE DOMAIN-CONTAINING PROTEIN 2"/>
    <property type="match status" value="1"/>
</dbReference>
<dbReference type="PANTHER" id="PTHR46332:SF5">
    <property type="entry name" value="ASPARTATE BETA-HYDROXYLASE DOMAIN CONTAINING 2"/>
    <property type="match status" value="1"/>
</dbReference>
<keyword evidence="6" id="KW-1185">Reference proteome</keyword>
<evidence type="ECO:0000259" key="4">
    <source>
        <dbReference type="Pfam" id="PF05118"/>
    </source>
</evidence>
<dbReference type="SMART" id="SM00028">
    <property type="entry name" value="TPR"/>
    <property type="match status" value="4"/>
</dbReference>
<evidence type="ECO:0000256" key="2">
    <source>
        <dbReference type="ARBA" id="ARBA00022964"/>
    </source>
</evidence>
<evidence type="ECO:0000256" key="3">
    <source>
        <dbReference type="ARBA" id="ARBA00023002"/>
    </source>
</evidence>
<dbReference type="InterPro" id="IPR019734">
    <property type="entry name" value="TPR_rpt"/>
</dbReference>
<dbReference type="Proteomes" id="UP000198725">
    <property type="component" value="Unassembled WGS sequence"/>
</dbReference>
<organism evidence="5 6">
    <name type="scientific">Rhodanobacter glycinis</name>
    <dbReference type="NCBI Taxonomy" id="582702"/>
    <lineage>
        <taxon>Bacteria</taxon>
        <taxon>Pseudomonadati</taxon>
        <taxon>Pseudomonadota</taxon>
        <taxon>Gammaproteobacteria</taxon>
        <taxon>Lysobacterales</taxon>
        <taxon>Rhodanobacteraceae</taxon>
        <taxon>Rhodanobacter</taxon>
    </lineage>
</organism>
<keyword evidence="3" id="KW-0560">Oxidoreductase</keyword>
<dbReference type="InterPro" id="IPR051821">
    <property type="entry name" value="Asp/Asn_beta-hydroxylase"/>
</dbReference>
<dbReference type="Gene3D" id="1.25.40.10">
    <property type="entry name" value="Tetratricopeptide repeat domain"/>
    <property type="match status" value="1"/>
</dbReference>
<evidence type="ECO:0000313" key="6">
    <source>
        <dbReference type="Proteomes" id="UP000198725"/>
    </source>
</evidence>
<dbReference type="Pfam" id="PF14559">
    <property type="entry name" value="TPR_19"/>
    <property type="match status" value="1"/>
</dbReference>
<dbReference type="InterPro" id="IPR007803">
    <property type="entry name" value="Asp/Arg/Pro-Hydrxlase"/>
</dbReference>
<feature type="domain" description="Aspartyl/asparaginy/proline hydroxylase" evidence="4">
    <location>
        <begin position="249"/>
        <end position="416"/>
    </location>
</feature>
<comment type="similarity">
    <text evidence="1">Belongs to the aspartyl/asparaginyl beta-hydroxylase family.</text>
</comment>
<gene>
    <name evidence="5" type="ORF">SAMN05192579_108143</name>
</gene>
<keyword evidence="2" id="KW-0223">Dioxygenase</keyword>
<dbReference type="GO" id="GO:0051213">
    <property type="term" value="F:dioxygenase activity"/>
    <property type="evidence" value="ECO:0007669"/>
    <property type="project" value="UniProtKB-KW"/>
</dbReference>
<dbReference type="InterPro" id="IPR011990">
    <property type="entry name" value="TPR-like_helical_dom_sf"/>
</dbReference>
<dbReference type="EMBL" id="FOSR01000008">
    <property type="protein sequence ID" value="SFK89626.1"/>
    <property type="molecule type" value="Genomic_DNA"/>
</dbReference>
<evidence type="ECO:0000313" key="5">
    <source>
        <dbReference type="EMBL" id="SFK89626.1"/>
    </source>
</evidence>
<dbReference type="InterPro" id="IPR027443">
    <property type="entry name" value="IPNS-like_sf"/>
</dbReference>
<dbReference type="SUPFAM" id="SSF48452">
    <property type="entry name" value="TPR-like"/>
    <property type="match status" value="1"/>
</dbReference>
<reference evidence="6" key="1">
    <citation type="submission" date="2016-10" db="EMBL/GenBank/DDBJ databases">
        <authorList>
            <person name="Varghese N."/>
            <person name="Submissions S."/>
        </authorList>
    </citation>
    <scope>NUCLEOTIDE SEQUENCE [LARGE SCALE GENOMIC DNA]</scope>
    <source>
        <strain evidence="6">MO64</strain>
    </source>
</reference>
<dbReference type="Pfam" id="PF05118">
    <property type="entry name" value="Asp_Arg_Hydrox"/>
    <property type="match status" value="1"/>
</dbReference>
<accession>A0A1I4DBX3</accession>
<dbReference type="AlphaFoldDB" id="A0A1I4DBX3"/>
<evidence type="ECO:0000256" key="1">
    <source>
        <dbReference type="ARBA" id="ARBA00007730"/>
    </source>
</evidence>
<proteinExistence type="inferred from homology"/>
<name>A0A1I4DBX3_9GAMM</name>